<dbReference type="Proteomes" id="UP000563426">
    <property type="component" value="Unassembled WGS sequence"/>
</dbReference>
<dbReference type="EMBL" id="JABFJV010000330">
    <property type="protein sequence ID" value="NOK38531.1"/>
    <property type="molecule type" value="Genomic_DNA"/>
</dbReference>
<comment type="caution">
    <text evidence="1">The sequence shown here is derived from an EMBL/GenBank/DDBJ whole genome shotgun (WGS) entry which is preliminary data.</text>
</comment>
<organism evidence="1 2">
    <name type="scientific">Corallococcus exercitus</name>
    <dbReference type="NCBI Taxonomy" id="2316736"/>
    <lineage>
        <taxon>Bacteria</taxon>
        <taxon>Pseudomonadati</taxon>
        <taxon>Myxococcota</taxon>
        <taxon>Myxococcia</taxon>
        <taxon>Myxococcales</taxon>
        <taxon>Cystobacterineae</taxon>
        <taxon>Myxococcaceae</taxon>
        <taxon>Corallococcus</taxon>
    </lineage>
</organism>
<dbReference type="RefSeq" id="WP_171438130.1">
    <property type="nucleotide sequence ID" value="NZ_JABFJV010000330.1"/>
</dbReference>
<accession>A0A7Y4KR91</accession>
<evidence type="ECO:0000313" key="2">
    <source>
        <dbReference type="Proteomes" id="UP000563426"/>
    </source>
</evidence>
<sequence>MSAAGPRSAAVIKVSLRSGTGHRVSISDATGLVVSVWDAEARAAWAEADDLDRARRERAASCPTVVTRRPSR</sequence>
<proteinExistence type="predicted"/>
<gene>
    <name evidence="1" type="ORF">HMI49_35580</name>
</gene>
<protein>
    <submittedName>
        <fullName evidence="1">Uncharacterized protein</fullName>
    </submittedName>
</protein>
<dbReference type="AlphaFoldDB" id="A0A7Y4KR91"/>
<keyword evidence="2" id="KW-1185">Reference proteome</keyword>
<name>A0A7Y4KR91_9BACT</name>
<evidence type="ECO:0000313" key="1">
    <source>
        <dbReference type="EMBL" id="NOK38531.1"/>
    </source>
</evidence>
<reference evidence="1 2" key="1">
    <citation type="submission" date="2020-05" db="EMBL/GenBank/DDBJ databases">
        <authorList>
            <person name="Whitworth D."/>
        </authorList>
    </citation>
    <scope>NUCLEOTIDE SEQUENCE [LARGE SCALE GENOMIC DNA]</scope>
    <source>
        <strain evidence="1 2">AB043B</strain>
    </source>
</reference>